<dbReference type="Proteomes" id="UP000753802">
    <property type="component" value="Unassembled WGS sequence"/>
</dbReference>
<evidence type="ECO:0000313" key="3">
    <source>
        <dbReference type="Proteomes" id="UP000753802"/>
    </source>
</evidence>
<protein>
    <submittedName>
        <fullName evidence="2">Nuclear transport factor 2 family protein</fullName>
    </submittedName>
</protein>
<dbReference type="EMBL" id="JAACJS010000002">
    <property type="protein sequence ID" value="NCI48544.1"/>
    <property type="molecule type" value="Genomic_DNA"/>
</dbReference>
<dbReference type="Pfam" id="PF14534">
    <property type="entry name" value="DUF4440"/>
    <property type="match status" value="1"/>
</dbReference>
<dbReference type="InterPro" id="IPR027843">
    <property type="entry name" value="DUF4440"/>
</dbReference>
<evidence type="ECO:0000313" key="2">
    <source>
        <dbReference type="EMBL" id="NCI48544.1"/>
    </source>
</evidence>
<sequence length="156" mass="17888">MGSRVLSFAIVFLLSVMIGHAQKNARSPENKKLYAEILHMDSVLFNAFNTRDLNTMKNVFGTNLELYQDNDGVKDYTQTMKDFGSMFARDYVLTRTLVPGSMEVYPIKNFGAIQTGSHEFSHVENGKPEKGVFKFVHIWKKDGTEWKLTRVITFDH</sequence>
<organism evidence="2 3">
    <name type="scientific">Sediminibacterium roseum</name>
    <dbReference type="NCBI Taxonomy" id="1978412"/>
    <lineage>
        <taxon>Bacteria</taxon>
        <taxon>Pseudomonadati</taxon>
        <taxon>Bacteroidota</taxon>
        <taxon>Chitinophagia</taxon>
        <taxon>Chitinophagales</taxon>
        <taxon>Chitinophagaceae</taxon>
        <taxon>Sediminibacterium</taxon>
    </lineage>
</organism>
<gene>
    <name evidence="2" type="ORF">GWC95_01325</name>
</gene>
<evidence type="ECO:0000259" key="1">
    <source>
        <dbReference type="Pfam" id="PF14534"/>
    </source>
</evidence>
<dbReference type="SUPFAM" id="SSF54427">
    <property type="entry name" value="NTF2-like"/>
    <property type="match status" value="1"/>
</dbReference>
<dbReference type="Gene3D" id="3.10.450.50">
    <property type="match status" value="1"/>
</dbReference>
<dbReference type="InterPro" id="IPR032710">
    <property type="entry name" value="NTF2-like_dom_sf"/>
</dbReference>
<proteinExistence type="predicted"/>
<keyword evidence="3" id="KW-1185">Reference proteome</keyword>
<feature type="domain" description="DUF4440" evidence="1">
    <location>
        <begin position="38"/>
        <end position="148"/>
    </location>
</feature>
<comment type="caution">
    <text evidence="2">The sequence shown here is derived from an EMBL/GenBank/DDBJ whole genome shotgun (WGS) entry which is preliminary data.</text>
</comment>
<name>A0ABW9ZQJ2_9BACT</name>
<accession>A0ABW9ZQJ2</accession>
<reference evidence="2 3" key="1">
    <citation type="submission" date="2020-01" db="EMBL/GenBank/DDBJ databases">
        <title>Genome analysis.</title>
        <authorList>
            <person name="Wu S."/>
            <person name="Wang G."/>
        </authorList>
    </citation>
    <scope>NUCLEOTIDE SEQUENCE [LARGE SCALE GENOMIC DNA]</scope>
    <source>
        <strain evidence="2 3">SYL130</strain>
    </source>
</reference>